<dbReference type="Proteomes" id="UP000001492">
    <property type="component" value="Chromosome 2"/>
</dbReference>
<evidence type="ECO:0000259" key="1">
    <source>
        <dbReference type="PROSITE" id="PS51184"/>
    </source>
</evidence>
<dbReference type="PROSITE" id="PS51184">
    <property type="entry name" value="JMJC"/>
    <property type="match status" value="1"/>
</dbReference>
<dbReference type="eggNOG" id="COG2850">
    <property type="taxonomic scope" value="Bacteria"/>
</dbReference>
<dbReference type="AlphaFoldDB" id="E8RU43"/>
<sequence>MTPVRTIEAVTAEAFTAVQAAAQPVVLKQLVADWPIVAAARQSDQAVTALLADLDAGLKVPLSILPPEANGLCHYDASLTGVNFRTTSQWLEDIWPRLLSPPADGSGYYVQSLPTEIYLPRFAEAHVMPLLPPQVQPRLWLGTDVATQTHYDLMRNIACVVAGRRRFTLFPPDQQANLYPGPDDFTPGGAPLSLPDIRTPDFARWPRLRAALDSAQVAELEPGDALYIPYGWWHQVQSLAPFNALINYWWNDADSARPLPRLAFKAALVALRDLPDEQKAVWRHMFDLFVFGDSEAARAHLPPQVRGAYGELTPERLKALKAEIAAAFK</sequence>
<dbReference type="OrthoDB" id="479699at2"/>
<dbReference type="STRING" id="573065.Astex_3381"/>
<dbReference type="InterPro" id="IPR003347">
    <property type="entry name" value="JmjC_dom"/>
</dbReference>
<evidence type="ECO:0000313" key="2">
    <source>
        <dbReference type="EMBL" id="ADU15014.1"/>
    </source>
</evidence>
<reference evidence="3" key="1">
    <citation type="submission" date="2010-12" db="EMBL/GenBank/DDBJ databases">
        <title>Complete sequence of chromosome 2 of Asticcacaulis excentricus CB 48.</title>
        <authorList>
            <consortium name="US DOE Joint Genome Institute"/>
            <person name="Lucas S."/>
            <person name="Copeland A."/>
            <person name="Lapidus A."/>
            <person name="Cheng J.-F."/>
            <person name="Bruce D."/>
            <person name="Goodwin L."/>
            <person name="Pitluck S."/>
            <person name="Teshima H."/>
            <person name="Davenport K."/>
            <person name="Detter J.C."/>
            <person name="Han C."/>
            <person name="Tapia R."/>
            <person name="Land M."/>
            <person name="Hauser L."/>
            <person name="Jeffries C."/>
            <person name="Kyrpides N."/>
            <person name="Ivanova N."/>
            <person name="Ovchinnikova G."/>
            <person name="Brun Y.V."/>
            <person name="Woyke T."/>
        </authorList>
    </citation>
    <scope>NUCLEOTIDE SEQUENCE [LARGE SCALE GENOMIC DNA]</scope>
    <source>
        <strain evidence="3">ATCC 15261 / DSM 4724 / KCTC 12464 / NCIMB 9791 / VKM B-1370 / CB 48</strain>
    </source>
</reference>
<dbReference type="SUPFAM" id="SSF51197">
    <property type="entry name" value="Clavaminate synthase-like"/>
    <property type="match status" value="1"/>
</dbReference>
<feature type="domain" description="JmjC" evidence="1">
    <location>
        <begin position="108"/>
        <end position="267"/>
    </location>
</feature>
<dbReference type="KEGG" id="aex:Astex_3381"/>
<dbReference type="Pfam" id="PF13621">
    <property type="entry name" value="Cupin_8"/>
    <property type="match status" value="1"/>
</dbReference>
<dbReference type="RefSeq" id="WP_013480831.1">
    <property type="nucleotide sequence ID" value="NC_014817.1"/>
</dbReference>
<proteinExistence type="predicted"/>
<dbReference type="PANTHER" id="PTHR12461">
    <property type="entry name" value="HYPOXIA-INDUCIBLE FACTOR 1 ALPHA INHIBITOR-RELATED"/>
    <property type="match status" value="1"/>
</dbReference>
<keyword evidence="3" id="KW-1185">Reference proteome</keyword>
<organism evidence="2 3">
    <name type="scientific">Asticcacaulis excentricus (strain ATCC 15261 / DSM 4724 / KCTC 12464 / NCIMB 9791 / VKM B-1370 / CB 48)</name>
    <dbReference type="NCBI Taxonomy" id="573065"/>
    <lineage>
        <taxon>Bacteria</taxon>
        <taxon>Pseudomonadati</taxon>
        <taxon>Pseudomonadota</taxon>
        <taxon>Alphaproteobacteria</taxon>
        <taxon>Caulobacterales</taxon>
        <taxon>Caulobacteraceae</taxon>
        <taxon>Asticcacaulis</taxon>
    </lineage>
</organism>
<accession>E8RU43</accession>
<protein>
    <submittedName>
        <fullName evidence="2">Transcription factor jumonji jmjC domain-containing protein</fullName>
    </submittedName>
</protein>
<evidence type="ECO:0000313" key="3">
    <source>
        <dbReference type="Proteomes" id="UP000001492"/>
    </source>
</evidence>
<dbReference type="HOGENOM" id="CLU_825764_0_0_5"/>
<dbReference type="PANTHER" id="PTHR12461:SF105">
    <property type="entry name" value="HYPOXIA-INDUCIBLE FACTOR 1-ALPHA INHIBITOR"/>
    <property type="match status" value="1"/>
</dbReference>
<gene>
    <name evidence="2" type="ordered locus">Astex_3381</name>
</gene>
<name>E8RU43_ASTEC</name>
<dbReference type="InterPro" id="IPR041667">
    <property type="entry name" value="Cupin_8"/>
</dbReference>
<dbReference type="Gene3D" id="2.60.120.650">
    <property type="entry name" value="Cupin"/>
    <property type="match status" value="1"/>
</dbReference>
<dbReference type="SMART" id="SM00558">
    <property type="entry name" value="JmjC"/>
    <property type="match status" value="1"/>
</dbReference>
<dbReference type="EMBL" id="CP002396">
    <property type="protein sequence ID" value="ADU15014.1"/>
    <property type="molecule type" value="Genomic_DNA"/>
</dbReference>